<evidence type="ECO:0000256" key="4">
    <source>
        <dbReference type="ARBA" id="ARBA00022552"/>
    </source>
</evidence>
<dbReference type="Gene3D" id="2.20.28.40">
    <property type="entry name" value="H/ACA ribonucleoprotein complex, subunit Nop10"/>
    <property type="match status" value="1"/>
</dbReference>
<dbReference type="Pfam" id="PF04135">
    <property type="entry name" value="Nop10p"/>
    <property type="match status" value="1"/>
</dbReference>
<dbReference type="InterPro" id="IPR036756">
    <property type="entry name" value="H/ACA_rnp_Nop10_sf"/>
</dbReference>
<dbReference type="GO" id="GO:1904874">
    <property type="term" value="P:positive regulation of telomerase RNA localization to Cajal body"/>
    <property type="evidence" value="ECO:0007669"/>
    <property type="project" value="TreeGrafter"/>
</dbReference>
<sequence>MHLMYTVDSKGLRNYTLKKVVDGRVATSAHPARFSPDDKFSRQRVTLKKRYGLLLTQIAAAEKEKIKN</sequence>
<gene>
    <name evidence="9" type="ORF">BT63DRAFT_73639</name>
</gene>
<keyword evidence="3" id="KW-0690">Ribosome biogenesis</keyword>
<evidence type="ECO:0000256" key="7">
    <source>
        <dbReference type="ARBA" id="ARBA00031779"/>
    </source>
</evidence>
<evidence type="ECO:0000256" key="8">
    <source>
        <dbReference type="ARBA" id="ARBA00032266"/>
    </source>
</evidence>
<dbReference type="GO" id="GO:0070034">
    <property type="term" value="F:telomerase RNA binding"/>
    <property type="evidence" value="ECO:0007669"/>
    <property type="project" value="TreeGrafter"/>
</dbReference>
<dbReference type="AlphaFoldDB" id="A0A6A6U3L2"/>
<dbReference type="SUPFAM" id="SSF144210">
    <property type="entry name" value="Nop10-like SnoRNP"/>
    <property type="match status" value="1"/>
</dbReference>
<proteinExistence type="inferred from homology"/>
<accession>A0A6A6U3L2</accession>
<evidence type="ECO:0000313" key="10">
    <source>
        <dbReference type="Proteomes" id="UP000799302"/>
    </source>
</evidence>
<dbReference type="GO" id="GO:0030515">
    <property type="term" value="F:snoRNA binding"/>
    <property type="evidence" value="ECO:0007669"/>
    <property type="project" value="InterPro"/>
</dbReference>
<dbReference type="PANTHER" id="PTHR13305:SF0">
    <property type="entry name" value="H_ACA RIBONUCLEOPROTEIN COMPLEX SUBUNIT 3"/>
    <property type="match status" value="1"/>
</dbReference>
<protein>
    <recommendedName>
        <fullName evidence="2">H/ACA ribonucleoprotein complex subunit NOP10</fullName>
    </recommendedName>
    <alternativeName>
        <fullName evidence="6">Nucleolar protein 10</fullName>
    </alternativeName>
    <alternativeName>
        <fullName evidence="7">Nucleolar protein family A member 3</fullName>
    </alternativeName>
    <alternativeName>
        <fullName evidence="8">snoRNP protein NOP10</fullName>
    </alternativeName>
</protein>
<dbReference type="InterPro" id="IPR007264">
    <property type="entry name" value="H/ACA_rnp_Nop10"/>
</dbReference>
<dbReference type="EMBL" id="MU004240">
    <property type="protein sequence ID" value="KAF2665718.1"/>
    <property type="molecule type" value="Genomic_DNA"/>
</dbReference>
<dbReference type="PANTHER" id="PTHR13305">
    <property type="entry name" value="RIBOSOME BIOGENESIS PROTEIN NOP10"/>
    <property type="match status" value="1"/>
</dbReference>
<dbReference type="GO" id="GO:0031429">
    <property type="term" value="C:box H/ACA snoRNP complex"/>
    <property type="evidence" value="ECO:0007669"/>
    <property type="project" value="TreeGrafter"/>
</dbReference>
<organism evidence="9 10">
    <name type="scientific">Microthyrium microscopicum</name>
    <dbReference type="NCBI Taxonomy" id="703497"/>
    <lineage>
        <taxon>Eukaryota</taxon>
        <taxon>Fungi</taxon>
        <taxon>Dikarya</taxon>
        <taxon>Ascomycota</taxon>
        <taxon>Pezizomycotina</taxon>
        <taxon>Dothideomycetes</taxon>
        <taxon>Dothideomycetes incertae sedis</taxon>
        <taxon>Microthyriales</taxon>
        <taxon>Microthyriaceae</taxon>
        <taxon>Microthyrium</taxon>
    </lineage>
</organism>
<evidence type="ECO:0000256" key="2">
    <source>
        <dbReference type="ARBA" id="ARBA00021838"/>
    </source>
</evidence>
<keyword evidence="10" id="KW-1185">Reference proteome</keyword>
<evidence type="ECO:0000256" key="1">
    <source>
        <dbReference type="ARBA" id="ARBA00009462"/>
    </source>
</evidence>
<dbReference type="GO" id="GO:0031118">
    <property type="term" value="P:rRNA pseudouridine synthesis"/>
    <property type="evidence" value="ECO:0007669"/>
    <property type="project" value="TreeGrafter"/>
</dbReference>
<evidence type="ECO:0000256" key="3">
    <source>
        <dbReference type="ARBA" id="ARBA00022517"/>
    </source>
</evidence>
<keyword evidence="5" id="KW-0687">Ribonucleoprotein</keyword>
<keyword evidence="4" id="KW-0698">rRNA processing</keyword>
<dbReference type="Proteomes" id="UP000799302">
    <property type="component" value="Unassembled WGS sequence"/>
</dbReference>
<reference evidence="9" key="1">
    <citation type="journal article" date="2020" name="Stud. Mycol.">
        <title>101 Dothideomycetes genomes: a test case for predicting lifestyles and emergence of pathogens.</title>
        <authorList>
            <person name="Haridas S."/>
            <person name="Albert R."/>
            <person name="Binder M."/>
            <person name="Bloem J."/>
            <person name="Labutti K."/>
            <person name="Salamov A."/>
            <person name="Andreopoulos B."/>
            <person name="Baker S."/>
            <person name="Barry K."/>
            <person name="Bills G."/>
            <person name="Bluhm B."/>
            <person name="Cannon C."/>
            <person name="Castanera R."/>
            <person name="Culley D."/>
            <person name="Daum C."/>
            <person name="Ezra D."/>
            <person name="Gonzalez J."/>
            <person name="Henrissat B."/>
            <person name="Kuo A."/>
            <person name="Liang C."/>
            <person name="Lipzen A."/>
            <person name="Lutzoni F."/>
            <person name="Magnuson J."/>
            <person name="Mondo S."/>
            <person name="Nolan M."/>
            <person name="Ohm R."/>
            <person name="Pangilinan J."/>
            <person name="Park H.-J."/>
            <person name="Ramirez L."/>
            <person name="Alfaro M."/>
            <person name="Sun H."/>
            <person name="Tritt A."/>
            <person name="Yoshinaga Y."/>
            <person name="Zwiers L.-H."/>
            <person name="Turgeon B."/>
            <person name="Goodwin S."/>
            <person name="Spatafora J."/>
            <person name="Crous P."/>
            <person name="Grigoriev I."/>
        </authorList>
    </citation>
    <scope>NUCLEOTIDE SEQUENCE</scope>
    <source>
        <strain evidence="9">CBS 115976</strain>
    </source>
</reference>
<evidence type="ECO:0000313" key="9">
    <source>
        <dbReference type="EMBL" id="KAF2665718.1"/>
    </source>
</evidence>
<evidence type="ECO:0000256" key="6">
    <source>
        <dbReference type="ARBA" id="ARBA00030185"/>
    </source>
</evidence>
<dbReference type="OrthoDB" id="13807at2759"/>
<name>A0A6A6U3L2_9PEZI</name>
<evidence type="ECO:0000256" key="5">
    <source>
        <dbReference type="ARBA" id="ARBA00023274"/>
    </source>
</evidence>
<comment type="similarity">
    <text evidence="1">Belongs to the NOP10 family.</text>
</comment>
<dbReference type="GO" id="GO:0031120">
    <property type="term" value="P:snRNA pseudouridine synthesis"/>
    <property type="evidence" value="ECO:0007669"/>
    <property type="project" value="TreeGrafter"/>
</dbReference>